<organism evidence="2 3">
    <name type="scientific">Clostridium luticellarii</name>
    <dbReference type="NCBI Taxonomy" id="1691940"/>
    <lineage>
        <taxon>Bacteria</taxon>
        <taxon>Bacillati</taxon>
        <taxon>Bacillota</taxon>
        <taxon>Clostridia</taxon>
        <taxon>Eubacteriales</taxon>
        <taxon>Clostridiaceae</taxon>
        <taxon>Clostridium</taxon>
    </lineage>
</organism>
<evidence type="ECO:0000313" key="3">
    <source>
        <dbReference type="Proteomes" id="UP000237798"/>
    </source>
</evidence>
<gene>
    <name evidence="2" type="ORF">CLLU_34750</name>
</gene>
<protein>
    <recommendedName>
        <fullName evidence="1">DUF4351 domain-containing protein</fullName>
    </recommendedName>
</protein>
<name>A0A2T0B6W4_9CLOT</name>
<dbReference type="InterPro" id="IPR025587">
    <property type="entry name" value="DUF4351"/>
</dbReference>
<sequence length="310" mass="36502">MADEKVKWHPAFAAAVQLELKEYRKYLEFITEYQLTDEPLRIDVLVIKKLREIRIDKSLGRIFKKYNILEYKSPTDYISIDDYYKIKAYAYLYKALSRETDKIGINEMTITLTSSRYPGKLIDYLKNEIKADIEKAGSGIYYIKDTDIDTQILVSKQLDDGEAGYLKLLQNRQQDRNLMKNWLAEYISNIKDPLYAVIMDVLAKVNPDEILEVYKDMGMPKISESNMEFLMDMIKKFELDKKLEQKGKEEGIEEGRKEKAELLIEQLRKKFNGLPENYEDKIENLSNDKIKAIGVDIFDIEKIEDLERYF</sequence>
<dbReference type="AlphaFoldDB" id="A0A2T0B6W4"/>
<feature type="domain" description="DUF4351" evidence="1">
    <location>
        <begin position="254"/>
        <end position="310"/>
    </location>
</feature>
<dbReference type="EMBL" id="PVXP01000099">
    <property type="protein sequence ID" value="PRR79631.1"/>
    <property type="molecule type" value="Genomic_DNA"/>
</dbReference>
<reference evidence="2 3" key="1">
    <citation type="submission" date="2018-03" db="EMBL/GenBank/DDBJ databases">
        <title>Genome sequence of Clostridium luticellarii DSM 29923.</title>
        <authorList>
            <person name="Poehlein A."/>
            <person name="Daniel R."/>
        </authorList>
    </citation>
    <scope>NUCLEOTIDE SEQUENCE [LARGE SCALE GENOMIC DNA]</scope>
    <source>
        <strain evidence="2 3">DSM 29923</strain>
    </source>
</reference>
<keyword evidence="3" id="KW-1185">Reference proteome</keyword>
<dbReference type="Proteomes" id="UP000237798">
    <property type="component" value="Unassembled WGS sequence"/>
</dbReference>
<accession>A0A2T0B6W4</accession>
<dbReference type="RefSeq" id="WP_242977728.1">
    <property type="nucleotide sequence ID" value="NZ_PVXP01000099.1"/>
</dbReference>
<evidence type="ECO:0000259" key="1">
    <source>
        <dbReference type="Pfam" id="PF14261"/>
    </source>
</evidence>
<dbReference type="Pfam" id="PF14261">
    <property type="entry name" value="DUF4351"/>
    <property type="match status" value="1"/>
</dbReference>
<comment type="caution">
    <text evidence="2">The sequence shown here is derived from an EMBL/GenBank/DDBJ whole genome shotgun (WGS) entry which is preliminary data.</text>
</comment>
<evidence type="ECO:0000313" key="2">
    <source>
        <dbReference type="EMBL" id="PRR79631.1"/>
    </source>
</evidence>
<proteinExistence type="predicted"/>